<evidence type="ECO:0000313" key="3">
    <source>
        <dbReference type="Proteomes" id="UP000489600"/>
    </source>
</evidence>
<dbReference type="EMBL" id="CABITT030000004">
    <property type="protein sequence ID" value="VVB02023.1"/>
    <property type="molecule type" value="Genomic_DNA"/>
</dbReference>
<dbReference type="Proteomes" id="UP000489600">
    <property type="component" value="Unassembled WGS sequence"/>
</dbReference>
<keyword evidence="3" id="KW-1185">Reference proteome</keyword>
<dbReference type="GO" id="GO:0071944">
    <property type="term" value="C:cell periphery"/>
    <property type="evidence" value="ECO:0007669"/>
    <property type="project" value="TreeGrafter"/>
</dbReference>
<keyword evidence="1" id="KW-0732">Signal</keyword>
<evidence type="ECO:0000256" key="1">
    <source>
        <dbReference type="ARBA" id="ARBA00022729"/>
    </source>
</evidence>
<dbReference type="AlphaFoldDB" id="A0A565BK64"/>
<dbReference type="PANTHER" id="PTHR33470">
    <property type="entry name" value="OS01G0164075 PROTEIN"/>
    <property type="match status" value="1"/>
</dbReference>
<organism evidence="2 3">
    <name type="scientific">Arabis nemorensis</name>
    <dbReference type="NCBI Taxonomy" id="586526"/>
    <lineage>
        <taxon>Eukaryota</taxon>
        <taxon>Viridiplantae</taxon>
        <taxon>Streptophyta</taxon>
        <taxon>Embryophyta</taxon>
        <taxon>Tracheophyta</taxon>
        <taxon>Spermatophyta</taxon>
        <taxon>Magnoliopsida</taxon>
        <taxon>eudicotyledons</taxon>
        <taxon>Gunneridae</taxon>
        <taxon>Pentapetalae</taxon>
        <taxon>rosids</taxon>
        <taxon>malvids</taxon>
        <taxon>Brassicales</taxon>
        <taxon>Brassicaceae</taxon>
        <taxon>Arabideae</taxon>
        <taxon>Arabis</taxon>
    </lineage>
</organism>
<reference evidence="2" key="1">
    <citation type="submission" date="2019-07" db="EMBL/GenBank/DDBJ databases">
        <authorList>
            <person name="Dittberner H."/>
        </authorList>
    </citation>
    <scope>NUCLEOTIDE SEQUENCE [LARGE SCALE GENOMIC DNA]</scope>
</reference>
<protein>
    <submittedName>
        <fullName evidence="2">Uncharacterized protein</fullName>
    </submittedName>
</protein>
<name>A0A565BK64_9BRAS</name>
<dbReference type="OrthoDB" id="665669at2759"/>
<evidence type="ECO:0000313" key="2">
    <source>
        <dbReference type="EMBL" id="VVB02023.1"/>
    </source>
</evidence>
<accession>A0A565BK64</accession>
<proteinExistence type="predicted"/>
<dbReference type="PANTHER" id="PTHR33470:SF55">
    <property type="entry name" value="NON-CLASSICAL ARABINOGALACTAN PROTEIN 30"/>
    <property type="match status" value="1"/>
</dbReference>
<dbReference type="Pfam" id="PF01190">
    <property type="entry name" value="Pollen_Ole_e_1"/>
    <property type="match status" value="1"/>
</dbReference>
<sequence>MVQVLFLVENGKPSTDFLNAFFLIAQTRSPTLAQESQEITKNKKNSISETKTDKNGYFLLLAPKTVTKYGVNGCKAYLVKSPEAKCSKVSKLNRGDIGSVLKPVSKPGRSSVIINKLTYGLFNVGPFTFDPVCPK</sequence>
<comment type="caution">
    <text evidence="2">The sequence shown here is derived from an EMBL/GenBank/DDBJ whole genome shotgun (WGS) entry which is preliminary data.</text>
</comment>
<gene>
    <name evidence="2" type="ORF">ANE_LOCUS12467</name>
</gene>